<dbReference type="InterPro" id="IPR002716">
    <property type="entry name" value="PIN_dom"/>
</dbReference>
<dbReference type="SUPFAM" id="SSF88723">
    <property type="entry name" value="PIN domain-like"/>
    <property type="match status" value="1"/>
</dbReference>
<dbReference type="HAMAP" id="MF_00265">
    <property type="entry name" value="VapC_Nob1"/>
    <property type="match status" value="1"/>
</dbReference>
<name>A0A5B1BAI0_MYCSI</name>
<feature type="binding site" evidence="7">
    <location>
        <position position="102"/>
    </location>
    <ligand>
        <name>Mg(2+)</name>
        <dbReference type="ChEBI" id="CHEBI:18420"/>
    </ligand>
</feature>
<proteinExistence type="inferred from homology"/>
<dbReference type="GO" id="GO:0004540">
    <property type="term" value="F:RNA nuclease activity"/>
    <property type="evidence" value="ECO:0007669"/>
    <property type="project" value="InterPro"/>
</dbReference>
<evidence type="ECO:0000256" key="7">
    <source>
        <dbReference type="HAMAP-Rule" id="MF_00265"/>
    </source>
</evidence>
<comment type="function">
    <text evidence="7">Toxic component of a toxin-antitoxin (TA) system. An RNase.</text>
</comment>
<protein>
    <recommendedName>
        <fullName evidence="7">Ribonuclease VapC</fullName>
        <shortName evidence="7">RNase VapC</shortName>
        <ecNumber evidence="7">3.1.-.-</ecNumber>
    </recommendedName>
    <alternativeName>
        <fullName evidence="7">Toxin VapC</fullName>
    </alternativeName>
</protein>
<keyword evidence="4 7" id="KW-0479">Metal-binding</keyword>
<evidence type="ECO:0000256" key="1">
    <source>
        <dbReference type="ARBA" id="ARBA00001946"/>
    </source>
</evidence>
<keyword evidence="7" id="KW-0800">Toxin</keyword>
<keyword evidence="10" id="KW-1185">Reference proteome</keyword>
<dbReference type="GO" id="GO:0090729">
    <property type="term" value="F:toxin activity"/>
    <property type="evidence" value="ECO:0007669"/>
    <property type="project" value="UniProtKB-KW"/>
</dbReference>
<keyword evidence="2 7" id="KW-1277">Toxin-antitoxin system</keyword>
<reference evidence="9 10" key="1">
    <citation type="submission" date="2019-09" db="EMBL/GenBank/DDBJ databases">
        <title>Report of infection by Mycobacterium simiae a patient suffering from pulmonary tuberculosis.</title>
        <authorList>
            <person name="Mohanty P.S."/>
            <person name="Bansal A.K."/>
            <person name="Singh H."/>
            <person name="Sharma S."/>
            <person name="Patil S.A."/>
            <person name="Upadhaya P."/>
            <person name="Singh P.K."/>
            <person name="Kumar D."/>
            <person name="Kumar S."/>
            <person name="Singh R.K."/>
            <person name="Chaudhary B."/>
        </authorList>
    </citation>
    <scope>NUCLEOTIDE SEQUENCE [LARGE SCALE GENOMIC DNA]</scope>
    <source>
        <strain evidence="9 10">JAL-560-SIM</strain>
    </source>
</reference>
<dbReference type="InterPro" id="IPR022907">
    <property type="entry name" value="VapC_family"/>
</dbReference>
<dbReference type="InterPro" id="IPR029060">
    <property type="entry name" value="PIN-like_dom_sf"/>
</dbReference>
<dbReference type="RefSeq" id="WP_149656359.1">
    <property type="nucleotide sequence ID" value="NZ_VTZN01000269.1"/>
</dbReference>
<dbReference type="EMBL" id="VTZN01000269">
    <property type="protein sequence ID" value="KAA1245032.1"/>
    <property type="molecule type" value="Genomic_DNA"/>
</dbReference>
<dbReference type="EC" id="3.1.-.-" evidence="7"/>
<organism evidence="9 10">
    <name type="scientific">Mycobacterium simiae</name>
    <name type="common">Mycobacterium habana</name>
    <dbReference type="NCBI Taxonomy" id="1784"/>
    <lineage>
        <taxon>Bacteria</taxon>
        <taxon>Bacillati</taxon>
        <taxon>Actinomycetota</taxon>
        <taxon>Actinomycetes</taxon>
        <taxon>Mycobacteriales</taxon>
        <taxon>Mycobacteriaceae</taxon>
        <taxon>Mycobacterium</taxon>
        <taxon>Mycobacterium simiae complex</taxon>
    </lineage>
</organism>
<comment type="cofactor">
    <cofactor evidence="1 7">
        <name>Mg(2+)</name>
        <dbReference type="ChEBI" id="CHEBI:18420"/>
    </cofactor>
</comment>
<sequence length="138" mass="15102">MALLDVNALVALAWDSHIHHARIREWFATNASQGWATCSVTESGFVRVSTNPKVLPCPIGVADARRVLATLHNADGHRFLSDDVSLVDDDVPTIFGHRQVTDAHLLTLARRRGVRLVTFDGAIATLARGRDVELLTTL</sequence>
<dbReference type="Pfam" id="PF01850">
    <property type="entry name" value="PIN"/>
    <property type="match status" value="1"/>
</dbReference>
<feature type="domain" description="PIN" evidence="8">
    <location>
        <begin position="3"/>
        <end position="127"/>
    </location>
</feature>
<comment type="similarity">
    <text evidence="7">Belongs to the PINc/VapC protein family.</text>
</comment>
<evidence type="ECO:0000313" key="10">
    <source>
        <dbReference type="Proteomes" id="UP000324701"/>
    </source>
</evidence>
<evidence type="ECO:0000259" key="8">
    <source>
        <dbReference type="Pfam" id="PF01850"/>
    </source>
</evidence>
<dbReference type="GO" id="GO:0000287">
    <property type="term" value="F:magnesium ion binding"/>
    <property type="evidence" value="ECO:0007669"/>
    <property type="project" value="UniProtKB-UniRule"/>
</dbReference>
<evidence type="ECO:0000256" key="3">
    <source>
        <dbReference type="ARBA" id="ARBA00022722"/>
    </source>
</evidence>
<evidence type="ECO:0000256" key="2">
    <source>
        <dbReference type="ARBA" id="ARBA00022649"/>
    </source>
</evidence>
<feature type="binding site" evidence="7">
    <location>
        <position position="5"/>
    </location>
    <ligand>
        <name>Mg(2+)</name>
        <dbReference type="ChEBI" id="CHEBI:18420"/>
    </ligand>
</feature>
<dbReference type="Proteomes" id="UP000324701">
    <property type="component" value="Unassembled WGS sequence"/>
</dbReference>
<keyword evidence="5 7" id="KW-0378">Hydrolase</keyword>
<keyword evidence="3 7" id="KW-0540">Nuclease</keyword>
<evidence type="ECO:0000256" key="5">
    <source>
        <dbReference type="ARBA" id="ARBA00022801"/>
    </source>
</evidence>
<dbReference type="GO" id="GO:0016788">
    <property type="term" value="F:hydrolase activity, acting on ester bonds"/>
    <property type="evidence" value="ECO:0007669"/>
    <property type="project" value="InterPro"/>
</dbReference>
<accession>A0A5B1BAI0</accession>
<dbReference type="AlphaFoldDB" id="A0A5B1BAI0"/>
<comment type="caution">
    <text evidence="9">The sequence shown here is derived from an EMBL/GenBank/DDBJ whole genome shotgun (WGS) entry which is preliminary data.</text>
</comment>
<evidence type="ECO:0000256" key="6">
    <source>
        <dbReference type="ARBA" id="ARBA00022842"/>
    </source>
</evidence>
<keyword evidence="6 7" id="KW-0460">Magnesium</keyword>
<dbReference type="InterPro" id="IPR006226">
    <property type="entry name" value="Mtu_PIN"/>
</dbReference>
<dbReference type="OrthoDB" id="196567at2"/>
<evidence type="ECO:0000313" key="9">
    <source>
        <dbReference type="EMBL" id="KAA1245032.1"/>
    </source>
</evidence>
<gene>
    <name evidence="7" type="primary">vapC</name>
    <name evidence="9" type="ORF">F0Q45_24500</name>
</gene>
<dbReference type="NCBIfam" id="TIGR00028">
    <property type="entry name" value="Mtu_PIN_fam"/>
    <property type="match status" value="1"/>
</dbReference>
<evidence type="ECO:0000256" key="4">
    <source>
        <dbReference type="ARBA" id="ARBA00022723"/>
    </source>
</evidence>
<dbReference type="GO" id="GO:0045926">
    <property type="term" value="P:negative regulation of growth"/>
    <property type="evidence" value="ECO:0007669"/>
    <property type="project" value="UniProtKB-ARBA"/>
</dbReference>